<proteinExistence type="predicted"/>
<name>A0A432WA61_9GAMM</name>
<dbReference type="EMBL" id="PIPL01000001">
    <property type="protein sequence ID" value="RUO27040.1"/>
    <property type="molecule type" value="Genomic_DNA"/>
</dbReference>
<dbReference type="OrthoDB" id="9793805at2"/>
<keyword evidence="2" id="KW-1185">Reference proteome</keyword>
<keyword evidence="1" id="KW-0808">Transferase</keyword>
<protein>
    <submittedName>
        <fullName evidence="1">Glycosyltransferase</fullName>
    </submittedName>
</protein>
<dbReference type="GO" id="GO:0016740">
    <property type="term" value="F:transferase activity"/>
    <property type="evidence" value="ECO:0007669"/>
    <property type="project" value="UniProtKB-KW"/>
</dbReference>
<dbReference type="RefSeq" id="WP_126803852.1">
    <property type="nucleotide sequence ID" value="NZ_PIPL01000001.1"/>
</dbReference>
<sequence>MKILYAIQGTGNGHLTRAYAMAAEFAQREDLKVDYLISGRSPSALFEMQAFGDFSWRQGLSFATRGGRVSLLGTVSKNPWLQFWQDVKELNLSSYDLVVTDFEPVAAWAAKRQGVPCVGLGRQYAFQKHNHQLPINSLQRAMLKQFAPCDTAIGTHWQEVPELVPPLLGHALNSAGHGRTAMDIGHFLVYLPFESLAKIKELLAPFNNFRFSIFHPQATRMENAHCQYYPPSRQGFAEVFSQVQGVISNAGFETSSEALALGKKLLVKPLSGQFEQYANAHCLAEHDLASVMFGLDRECMSMWLRHAIPAQIKWPDIAPQLVNWLADGADEPVRSLSLRLWGQEKENRQATA</sequence>
<accession>A0A432WA61</accession>
<comment type="caution">
    <text evidence="1">The sequence shown here is derived from an EMBL/GenBank/DDBJ whole genome shotgun (WGS) entry which is preliminary data.</text>
</comment>
<reference evidence="1 2" key="1">
    <citation type="journal article" date="2011" name="Front. Microbiol.">
        <title>Genomic signatures of strain selection and enhancement in Bacillus atrophaeus var. globigii, a historical biowarfare simulant.</title>
        <authorList>
            <person name="Gibbons H.S."/>
            <person name="Broomall S.M."/>
            <person name="McNew L.A."/>
            <person name="Daligault H."/>
            <person name="Chapman C."/>
            <person name="Bruce D."/>
            <person name="Karavis M."/>
            <person name="Krepps M."/>
            <person name="McGregor P.A."/>
            <person name="Hong C."/>
            <person name="Park K.H."/>
            <person name="Akmal A."/>
            <person name="Feldman A."/>
            <person name="Lin J.S."/>
            <person name="Chang W.E."/>
            <person name="Higgs B.W."/>
            <person name="Demirev P."/>
            <person name="Lindquist J."/>
            <person name="Liem A."/>
            <person name="Fochler E."/>
            <person name="Read T.D."/>
            <person name="Tapia R."/>
            <person name="Johnson S."/>
            <person name="Bishop-Lilly K.A."/>
            <person name="Detter C."/>
            <person name="Han C."/>
            <person name="Sozhamannan S."/>
            <person name="Rosenzweig C.N."/>
            <person name="Skowronski E.W."/>
        </authorList>
    </citation>
    <scope>NUCLEOTIDE SEQUENCE [LARGE SCALE GENOMIC DNA]</scope>
    <source>
        <strain evidence="1 2">MLST1</strain>
    </source>
</reference>
<dbReference type="Proteomes" id="UP000288293">
    <property type="component" value="Unassembled WGS sequence"/>
</dbReference>
<organism evidence="1 2">
    <name type="scientific">Aliidiomarina minuta</name>
    <dbReference type="NCBI Taxonomy" id="880057"/>
    <lineage>
        <taxon>Bacteria</taxon>
        <taxon>Pseudomonadati</taxon>
        <taxon>Pseudomonadota</taxon>
        <taxon>Gammaproteobacteria</taxon>
        <taxon>Alteromonadales</taxon>
        <taxon>Idiomarinaceae</taxon>
        <taxon>Aliidiomarina</taxon>
    </lineage>
</organism>
<evidence type="ECO:0000313" key="1">
    <source>
        <dbReference type="EMBL" id="RUO27040.1"/>
    </source>
</evidence>
<dbReference type="AlphaFoldDB" id="A0A432WA61"/>
<evidence type="ECO:0000313" key="2">
    <source>
        <dbReference type="Proteomes" id="UP000288293"/>
    </source>
</evidence>
<dbReference type="Gene3D" id="3.40.50.2000">
    <property type="entry name" value="Glycogen Phosphorylase B"/>
    <property type="match status" value="1"/>
</dbReference>
<dbReference type="SUPFAM" id="SSF53756">
    <property type="entry name" value="UDP-Glycosyltransferase/glycogen phosphorylase"/>
    <property type="match status" value="1"/>
</dbReference>
<gene>
    <name evidence="1" type="ORF">CWE09_10200</name>
</gene>
<dbReference type="Pfam" id="PF13528">
    <property type="entry name" value="Glyco_trans_1_3"/>
    <property type="match status" value="1"/>
</dbReference>